<organism evidence="1 2">
    <name type="scientific">Dentiscutata heterogama</name>
    <dbReference type="NCBI Taxonomy" id="1316150"/>
    <lineage>
        <taxon>Eukaryota</taxon>
        <taxon>Fungi</taxon>
        <taxon>Fungi incertae sedis</taxon>
        <taxon>Mucoromycota</taxon>
        <taxon>Glomeromycotina</taxon>
        <taxon>Glomeromycetes</taxon>
        <taxon>Diversisporales</taxon>
        <taxon>Gigasporaceae</taxon>
        <taxon>Dentiscutata</taxon>
    </lineage>
</organism>
<evidence type="ECO:0000313" key="1">
    <source>
        <dbReference type="EMBL" id="CAG8500946.1"/>
    </source>
</evidence>
<reference evidence="1" key="1">
    <citation type="submission" date="2021-06" db="EMBL/GenBank/DDBJ databases">
        <authorList>
            <person name="Kallberg Y."/>
            <person name="Tangrot J."/>
            <person name="Rosling A."/>
        </authorList>
    </citation>
    <scope>NUCLEOTIDE SEQUENCE</scope>
    <source>
        <strain evidence="1">IL203A</strain>
    </source>
</reference>
<dbReference type="EMBL" id="CAJVPU010002429">
    <property type="protein sequence ID" value="CAG8500946.1"/>
    <property type="molecule type" value="Genomic_DNA"/>
</dbReference>
<gene>
    <name evidence="1" type="ORF">DHETER_LOCUS3004</name>
</gene>
<dbReference type="Proteomes" id="UP000789702">
    <property type="component" value="Unassembled WGS sequence"/>
</dbReference>
<comment type="caution">
    <text evidence="1">The sequence shown here is derived from an EMBL/GenBank/DDBJ whole genome shotgun (WGS) entry which is preliminary data.</text>
</comment>
<proteinExistence type="predicted"/>
<protein>
    <submittedName>
        <fullName evidence="1">15411_t:CDS:1</fullName>
    </submittedName>
</protein>
<keyword evidence="2" id="KW-1185">Reference proteome</keyword>
<accession>A0ACA9L0P2</accession>
<sequence>MYLSKRKKDILQIKICQKYSYETYISLKGLQAINLRKKELVKWLKEEQVTEAEKYFKLNFLHIFNLESYLKLYKNNFSLREETIFGNNFTTIISDDDYRKQLNNEKSPAFVVKEFVRKQWDQRNNFGKLSYCNDEKHYREKMGWRLKRVTILNLKKKSETEIDVILEEKLTDYKFSPSSFSNVKQ</sequence>
<name>A0ACA9L0P2_9GLOM</name>
<evidence type="ECO:0000313" key="2">
    <source>
        <dbReference type="Proteomes" id="UP000789702"/>
    </source>
</evidence>